<protein>
    <submittedName>
        <fullName evidence="2">Uncharacterized protein</fullName>
    </submittedName>
</protein>
<dbReference type="AlphaFoldDB" id="K5X8J8"/>
<gene>
    <name evidence="2" type="ORF">AGABI1DRAFT_128485</name>
</gene>
<name>K5X8J8_AGABU</name>
<dbReference type="STRING" id="597362.K5X8J8"/>
<evidence type="ECO:0000313" key="3">
    <source>
        <dbReference type="Proteomes" id="UP000008493"/>
    </source>
</evidence>
<dbReference type="EMBL" id="JH971390">
    <property type="protein sequence ID" value="EKM79327.1"/>
    <property type="molecule type" value="Genomic_DNA"/>
</dbReference>
<dbReference type="Gene3D" id="3.30.565.10">
    <property type="entry name" value="Histidine kinase-like ATPase, C-terminal domain"/>
    <property type="match status" value="1"/>
</dbReference>
<dbReference type="InParanoid" id="K5X8J8"/>
<dbReference type="GeneID" id="18826829"/>
<feature type="region of interest" description="Disordered" evidence="1">
    <location>
        <begin position="171"/>
        <end position="190"/>
    </location>
</feature>
<reference evidence="3" key="1">
    <citation type="journal article" date="2012" name="Proc. Natl. Acad. Sci. U.S.A.">
        <title>Genome sequence of the button mushroom Agaricus bisporus reveals mechanisms governing adaptation to a humic-rich ecological niche.</title>
        <authorList>
            <person name="Morin E."/>
            <person name="Kohler A."/>
            <person name="Baker A.R."/>
            <person name="Foulongne-Oriol M."/>
            <person name="Lombard V."/>
            <person name="Nagy L.G."/>
            <person name="Ohm R.A."/>
            <person name="Patyshakuliyeva A."/>
            <person name="Brun A."/>
            <person name="Aerts A.L."/>
            <person name="Bailey A.M."/>
            <person name="Billette C."/>
            <person name="Coutinho P.M."/>
            <person name="Deakin G."/>
            <person name="Doddapaneni H."/>
            <person name="Floudas D."/>
            <person name="Grimwood J."/>
            <person name="Hilden K."/>
            <person name="Kuees U."/>
            <person name="LaButti K.M."/>
            <person name="Lapidus A."/>
            <person name="Lindquist E.A."/>
            <person name="Lucas S.M."/>
            <person name="Murat C."/>
            <person name="Riley R.W."/>
            <person name="Salamov A.A."/>
            <person name="Schmutz J."/>
            <person name="Subramanian V."/>
            <person name="Woesten H.A.B."/>
            <person name="Xu J."/>
            <person name="Eastwood D.C."/>
            <person name="Foster G.D."/>
            <person name="Sonnenberg A.S."/>
            <person name="Cullen D."/>
            <person name="de Vries R.P."/>
            <person name="Lundell T."/>
            <person name="Hibbett D.S."/>
            <person name="Henrissat B."/>
            <person name="Burton K.S."/>
            <person name="Kerrigan R.W."/>
            <person name="Challen M.P."/>
            <person name="Grigoriev I.V."/>
            <person name="Martin F."/>
        </authorList>
    </citation>
    <scope>NUCLEOTIDE SEQUENCE [LARGE SCALE GENOMIC DNA]</scope>
    <source>
        <strain evidence="3">JB137-S8 / ATCC MYA-4627 / FGSC 10392</strain>
    </source>
</reference>
<dbReference type="Proteomes" id="UP000008493">
    <property type="component" value="Unassembled WGS sequence"/>
</dbReference>
<dbReference type="HOGENOM" id="CLU_1073492_0_0_1"/>
<evidence type="ECO:0000313" key="2">
    <source>
        <dbReference type="EMBL" id="EKM79327.1"/>
    </source>
</evidence>
<dbReference type="SUPFAM" id="SSF55874">
    <property type="entry name" value="ATPase domain of HSP90 chaperone/DNA topoisomerase II/histidine kinase"/>
    <property type="match status" value="1"/>
</dbReference>
<keyword evidence="3" id="KW-1185">Reference proteome</keyword>
<sequence length="259" mass="29445">MPLRRLVSKLGWLKHKEAYKGVIYQTSELLFTINDVLVDLIVTFGNETSFNEPFDLHKAIEDAVHICHREAFRRSIEFLVRNVSASPKSLVHDPRTIKKAIQNLVAKCMYVIHQYKWIFFSLHQSPSIYFTESGSISISRRMFGEREGLRSPGQTVVEITIADSECGIEEGKMENTSGDSHKLNPRPRSNAEADMGRMIEQLLEDSDISLSSQSSSASSAYSYALSRQTRLLFDSQKLRELVRTPPTYHICPPMSSDEL</sequence>
<accession>K5X8J8</accession>
<dbReference type="KEGG" id="abp:AGABI1DRAFT128485"/>
<organism evidence="2 3">
    <name type="scientific">Agaricus bisporus var. burnettii (strain JB137-S8 / ATCC MYA-4627 / FGSC 10392)</name>
    <name type="common">White button mushroom</name>
    <dbReference type="NCBI Taxonomy" id="597362"/>
    <lineage>
        <taxon>Eukaryota</taxon>
        <taxon>Fungi</taxon>
        <taxon>Dikarya</taxon>
        <taxon>Basidiomycota</taxon>
        <taxon>Agaricomycotina</taxon>
        <taxon>Agaricomycetes</taxon>
        <taxon>Agaricomycetidae</taxon>
        <taxon>Agaricales</taxon>
        <taxon>Agaricineae</taxon>
        <taxon>Agaricaceae</taxon>
        <taxon>Agaricus</taxon>
    </lineage>
</organism>
<dbReference type="OrthoDB" id="2015534at2759"/>
<dbReference type="InterPro" id="IPR036890">
    <property type="entry name" value="HATPase_C_sf"/>
</dbReference>
<dbReference type="RefSeq" id="XP_007330019.1">
    <property type="nucleotide sequence ID" value="XM_007329957.1"/>
</dbReference>
<evidence type="ECO:0000256" key="1">
    <source>
        <dbReference type="SAM" id="MobiDB-lite"/>
    </source>
</evidence>
<proteinExistence type="predicted"/>